<feature type="region of interest" description="Disordered" evidence="1">
    <location>
        <begin position="1"/>
        <end position="20"/>
    </location>
</feature>
<evidence type="ECO:0000256" key="1">
    <source>
        <dbReference type="SAM" id="MobiDB-lite"/>
    </source>
</evidence>
<organism evidence="3 4">
    <name type="scientific">Kitasatospora paracochleata</name>
    <dbReference type="NCBI Taxonomy" id="58354"/>
    <lineage>
        <taxon>Bacteria</taxon>
        <taxon>Bacillati</taxon>
        <taxon>Actinomycetota</taxon>
        <taxon>Actinomycetes</taxon>
        <taxon>Kitasatosporales</taxon>
        <taxon>Streptomycetaceae</taxon>
        <taxon>Kitasatospora</taxon>
    </lineage>
</organism>
<keyword evidence="2" id="KW-0812">Transmembrane</keyword>
<dbReference type="RefSeq" id="WP_253804273.1">
    <property type="nucleotide sequence ID" value="NZ_BAAAUB010000040.1"/>
</dbReference>
<evidence type="ECO:0000313" key="4">
    <source>
        <dbReference type="Proteomes" id="UP001206483"/>
    </source>
</evidence>
<feature type="transmembrane region" description="Helical" evidence="2">
    <location>
        <begin position="43"/>
        <end position="61"/>
    </location>
</feature>
<dbReference type="Proteomes" id="UP001206483">
    <property type="component" value="Unassembled WGS sequence"/>
</dbReference>
<proteinExistence type="predicted"/>
<dbReference type="EMBL" id="JAMZDX010000008">
    <property type="protein sequence ID" value="MCP2313960.1"/>
    <property type="molecule type" value="Genomic_DNA"/>
</dbReference>
<reference evidence="3 4" key="1">
    <citation type="submission" date="2022-06" db="EMBL/GenBank/DDBJ databases">
        <title>Sequencing the genomes of 1000 actinobacteria strains.</title>
        <authorList>
            <person name="Klenk H.-P."/>
        </authorList>
    </citation>
    <scope>NUCLEOTIDE SEQUENCE [LARGE SCALE GENOMIC DNA]</scope>
    <source>
        <strain evidence="3 4">DSM 41656</strain>
    </source>
</reference>
<sequence length="91" mass="9302">MSVTVIEAHTERPTPKPLTQRLAAAKAGRKGKRGDAGLSAVEFLGFALLAIVIVGIVGFGVKQAITTKTNDVGTCITTSDSTQNGTGTGCK</sequence>
<evidence type="ECO:0000256" key="2">
    <source>
        <dbReference type="SAM" id="Phobius"/>
    </source>
</evidence>
<gene>
    <name evidence="3" type="ORF">FHR36_007159</name>
</gene>
<evidence type="ECO:0008006" key="5">
    <source>
        <dbReference type="Google" id="ProtNLM"/>
    </source>
</evidence>
<accession>A0ABT1J929</accession>
<keyword evidence="2" id="KW-0472">Membrane</keyword>
<comment type="caution">
    <text evidence="3">The sequence shown here is derived from an EMBL/GenBank/DDBJ whole genome shotgun (WGS) entry which is preliminary data.</text>
</comment>
<keyword evidence="2" id="KW-1133">Transmembrane helix</keyword>
<name>A0ABT1J929_9ACTN</name>
<protein>
    <recommendedName>
        <fullName evidence="5">Flp family type IVb pilin</fullName>
    </recommendedName>
</protein>
<evidence type="ECO:0000313" key="3">
    <source>
        <dbReference type="EMBL" id="MCP2313960.1"/>
    </source>
</evidence>
<keyword evidence="4" id="KW-1185">Reference proteome</keyword>